<evidence type="ECO:0000256" key="1">
    <source>
        <dbReference type="SAM" id="Phobius"/>
    </source>
</evidence>
<keyword evidence="2" id="KW-0496">Mitochondrion</keyword>
<dbReference type="EMBL" id="AB360973">
    <property type="protein sequence ID" value="BAF80200.1"/>
    <property type="molecule type" value="Genomic_DNA"/>
</dbReference>
<geneLocation type="mitochondrion" evidence="2"/>
<organism evidence="2">
    <name type="scientific">Culicoides arakawae</name>
    <name type="common">Biting midge</name>
    <name type="synonym">Ceratopogon arakanae</name>
    <dbReference type="NCBI Taxonomy" id="198116"/>
    <lineage>
        <taxon>Eukaryota</taxon>
        <taxon>Metazoa</taxon>
        <taxon>Ecdysozoa</taxon>
        <taxon>Arthropoda</taxon>
        <taxon>Hexapoda</taxon>
        <taxon>Insecta</taxon>
        <taxon>Pterygota</taxon>
        <taxon>Neoptera</taxon>
        <taxon>Endopterygota</taxon>
        <taxon>Diptera</taxon>
        <taxon>Nematocera</taxon>
        <taxon>Chironomoidea</taxon>
        <taxon>Ceratopogonidae</taxon>
        <taxon>Ceratopogoninae</taxon>
        <taxon>Culicoides</taxon>
        <taxon>Beltranmyia</taxon>
    </lineage>
</organism>
<keyword evidence="1" id="KW-1133">Transmembrane helix</keyword>
<accession>A7VN29</accession>
<reference evidence="2" key="1">
    <citation type="journal article" date="2009" name="Med. Vet. Entomol.">
        <title>Species-specific mitochondrial gene rearrangements in biting midges and vector species identification.</title>
        <authorList>
            <person name="Matsumoto Y."/>
            <person name="Yanase T."/>
            <person name="Tsuda T."/>
            <person name="Noda H."/>
        </authorList>
    </citation>
    <scope>NUCLEOTIDE SEQUENCE</scope>
</reference>
<name>A7VN29_CULAR</name>
<gene>
    <name evidence="2" type="primary">atp8</name>
</gene>
<keyword evidence="1" id="KW-0812">Transmembrane</keyword>
<keyword evidence="1" id="KW-0472">Membrane</keyword>
<feature type="transmembrane region" description="Helical" evidence="1">
    <location>
        <begin position="6"/>
        <end position="28"/>
    </location>
</feature>
<protein>
    <submittedName>
        <fullName evidence="2">ATP synthase F0 subunit 8</fullName>
    </submittedName>
</protein>
<sequence>MAPINWIFLFIIFIATYLLFNIMNYFIFIPKIKKTSLKSKKFKFLNWKW</sequence>
<proteinExistence type="predicted"/>
<dbReference type="AlphaFoldDB" id="A7VN29"/>
<evidence type="ECO:0000313" key="2">
    <source>
        <dbReference type="EMBL" id="BAF80200.1"/>
    </source>
</evidence>